<name>A0ABY5Y3P7_9BACT</name>
<dbReference type="Proteomes" id="UP001058120">
    <property type="component" value="Chromosome"/>
</dbReference>
<evidence type="ECO:0000313" key="2">
    <source>
        <dbReference type="Proteomes" id="UP001058120"/>
    </source>
</evidence>
<proteinExistence type="predicted"/>
<protein>
    <submittedName>
        <fullName evidence="1">Uncharacterized protein</fullName>
    </submittedName>
</protein>
<keyword evidence="2" id="KW-1185">Reference proteome</keyword>
<sequence length="157" mass="18749">MSDANSDFLMEQYQDVANNFTALLSDFDYADEMELLNISRLNFVLRKNLSQEFEVLYIALWYNCLKTSFPETYEAIFQQFLKYNLPQKYKSAKLQEITTRIQMYIELMGNNASTDLTPISHHLLSFLKFDEASQRTYEMKITLHLRKVYTYLFERLI</sequence>
<accession>A0ABY5Y3P7</accession>
<gene>
    <name evidence="1" type="ORF">JBF11_04880</name>
</gene>
<dbReference type="RefSeq" id="WP_334316254.1">
    <property type="nucleotide sequence ID" value="NZ_CP065938.1"/>
</dbReference>
<reference evidence="1" key="1">
    <citation type="submission" date="2020-12" db="EMBL/GenBank/DDBJ databases">
        <title>Taurinivorans muris gen. nov., sp. nov., fundamental and realized metabolic niche of a ubiquitous sulfidogenic bacterium in the murine intestine.</title>
        <authorList>
            <person name="Ye H."/>
            <person name="Hanson B.T."/>
            <person name="Loy A."/>
        </authorList>
    </citation>
    <scope>NUCLEOTIDE SEQUENCE</scope>
    <source>
        <strain evidence="1">LT0009</strain>
    </source>
</reference>
<evidence type="ECO:0000313" key="1">
    <source>
        <dbReference type="EMBL" id="UWX06643.1"/>
    </source>
</evidence>
<organism evidence="1 2">
    <name type="scientific">Taurinivorans muris</name>
    <dbReference type="NCBI Taxonomy" id="2787751"/>
    <lineage>
        <taxon>Bacteria</taxon>
        <taxon>Pseudomonadati</taxon>
        <taxon>Thermodesulfobacteriota</taxon>
        <taxon>Desulfovibrionia</taxon>
        <taxon>Desulfovibrionales</taxon>
        <taxon>Desulfovibrionaceae</taxon>
        <taxon>Taurinivorans</taxon>
    </lineage>
</organism>
<dbReference type="EMBL" id="CP065938">
    <property type="protein sequence ID" value="UWX06643.1"/>
    <property type="molecule type" value="Genomic_DNA"/>
</dbReference>